<evidence type="ECO:0000256" key="1">
    <source>
        <dbReference type="SAM" id="MobiDB-lite"/>
    </source>
</evidence>
<reference evidence="3" key="1">
    <citation type="submission" date="2014-10" db="EMBL/GenBank/DDBJ databases">
        <authorList>
            <person name="King R."/>
        </authorList>
    </citation>
    <scope>NUCLEOTIDE SEQUENCE [LARGE SCALE GENOMIC DNA]</scope>
    <source>
        <strain evidence="3">A3/5</strain>
    </source>
</reference>
<evidence type="ECO:0000313" key="2">
    <source>
        <dbReference type="EMBL" id="CEI68320.1"/>
    </source>
</evidence>
<evidence type="ECO:0000313" key="3">
    <source>
        <dbReference type="Proteomes" id="UP000245910"/>
    </source>
</evidence>
<feature type="region of interest" description="Disordered" evidence="1">
    <location>
        <begin position="1"/>
        <end position="38"/>
    </location>
</feature>
<dbReference type="AlphaFoldDB" id="A0A2L2U0B6"/>
<feature type="compositionally biased region" description="Polar residues" evidence="1">
    <location>
        <begin position="19"/>
        <end position="38"/>
    </location>
</feature>
<keyword evidence="3" id="KW-1185">Reference proteome</keyword>
<accession>A0A2L2U0B6</accession>
<organism evidence="2 3">
    <name type="scientific">Fusarium venenatum</name>
    <dbReference type="NCBI Taxonomy" id="56646"/>
    <lineage>
        <taxon>Eukaryota</taxon>
        <taxon>Fungi</taxon>
        <taxon>Dikarya</taxon>
        <taxon>Ascomycota</taxon>
        <taxon>Pezizomycotina</taxon>
        <taxon>Sordariomycetes</taxon>
        <taxon>Hypocreomycetidae</taxon>
        <taxon>Hypocreales</taxon>
        <taxon>Nectriaceae</taxon>
        <taxon>Fusarium</taxon>
    </lineage>
</organism>
<sequence length="88" mass="9581">MPAENTATAMNRGEAYVSSGATSVGNGDQHNGNRTQNNYHSINFAPTFTLILNVHLESIMLCALGQLEPPQLLDWKREIVDLGIVTVL</sequence>
<dbReference type="EMBL" id="LN649231">
    <property type="protein sequence ID" value="CEI68320.1"/>
    <property type="molecule type" value="Genomic_DNA"/>
</dbReference>
<dbReference type="Proteomes" id="UP000245910">
    <property type="component" value="Chromosome III"/>
</dbReference>
<protein>
    <submittedName>
        <fullName evidence="2">Uncharacterized protein</fullName>
    </submittedName>
</protein>
<name>A0A2L2U0B6_9HYPO</name>
<proteinExistence type="predicted"/>